<sequence>MRSRLCLSRFVRSRHTEESSIFYFCRCRSIFTADFIAAVVPTPPIIPRTRRGFESVCFALL</sequence>
<proteinExistence type="predicted"/>
<keyword evidence="2" id="KW-1185">Reference proteome</keyword>
<evidence type="ECO:0000313" key="2">
    <source>
        <dbReference type="Proteomes" id="UP000008694"/>
    </source>
</evidence>
<gene>
    <name evidence="1" type="ORF">ARALYDRAFT_900471</name>
</gene>
<protein>
    <submittedName>
        <fullName evidence="1">Predicted protein</fullName>
    </submittedName>
</protein>
<organism evidence="2">
    <name type="scientific">Arabidopsis lyrata subsp. lyrata</name>
    <name type="common">Lyre-leaved rock-cress</name>
    <dbReference type="NCBI Taxonomy" id="81972"/>
    <lineage>
        <taxon>Eukaryota</taxon>
        <taxon>Viridiplantae</taxon>
        <taxon>Streptophyta</taxon>
        <taxon>Embryophyta</taxon>
        <taxon>Tracheophyta</taxon>
        <taxon>Spermatophyta</taxon>
        <taxon>Magnoliopsida</taxon>
        <taxon>eudicotyledons</taxon>
        <taxon>Gunneridae</taxon>
        <taxon>Pentapetalae</taxon>
        <taxon>rosids</taxon>
        <taxon>malvids</taxon>
        <taxon>Brassicales</taxon>
        <taxon>Brassicaceae</taxon>
        <taxon>Camelineae</taxon>
        <taxon>Arabidopsis</taxon>
    </lineage>
</organism>
<evidence type="ECO:0000313" key="1">
    <source>
        <dbReference type="EMBL" id="EFH62575.1"/>
    </source>
</evidence>
<accession>D7L5C5</accession>
<dbReference type="Gramene" id="scaffold_304441.1">
    <property type="protein sequence ID" value="scaffold_304441.1"/>
    <property type="gene ID" value="scaffold_304441.1"/>
</dbReference>
<name>D7L5C5_ARALL</name>
<reference evidence="2" key="1">
    <citation type="journal article" date="2011" name="Nat. Genet.">
        <title>The Arabidopsis lyrata genome sequence and the basis of rapid genome size change.</title>
        <authorList>
            <person name="Hu T.T."/>
            <person name="Pattyn P."/>
            <person name="Bakker E.G."/>
            <person name="Cao J."/>
            <person name="Cheng J.-F."/>
            <person name="Clark R.M."/>
            <person name="Fahlgren N."/>
            <person name="Fawcett J.A."/>
            <person name="Grimwood J."/>
            <person name="Gundlach H."/>
            <person name="Haberer G."/>
            <person name="Hollister J.D."/>
            <person name="Ossowski S."/>
            <person name="Ottilar R.P."/>
            <person name="Salamov A.A."/>
            <person name="Schneeberger K."/>
            <person name="Spannagl M."/>
            <person name="Wang X."/>
            <person name="Yang L."/>
            <person name="Nasrallah M.E."/>
            <person name="Bergelson J."/>
            <person name="Carrington J.C."/>
            <person name="Gaut B.S."/>
            <person name="Schmutz J."/>
            <person name="Mayer K.F.X."/>
            <person name="Van de Peer Y."/>
            <person name="Grigoriev I.V."/>
            <person name="Nordborg M."/>
            <person name="Weigel D."/>
            <person name="Guo Y.-L."/>
        </authorList>
    </citation>
    <scope>NUCLEOTIDE SEQUENCE [LARGE SCALE GENOMIC DNA]</scope>
    <source>
        <strain evidence="2">cv. MN47</strain>
    </source>
</reference>
<dbReference type="AlphaFoldDB" id="D7L5C5"/>
<dbReference type="HOGENOM" id="CLU_2925728_0_0_1"/>
<dbReference type="EMBL" id="GL348715">
    <property type="protein sequence ID" value="EFH62575.1"/>
    <property type="molecule type" value="Genomic_DNA"/>
</dbReference>
<dbReference type="Proteomes" id="UP000008694">
    <property type="component" value="Unassembled WGS sequence"/>
</dbReference>